<dbReference type="GO" id="GO:0001164">
    <property type="term" value="F:RNA polymerase I core promoter sequence-specific DNA binding"/>
    <property type="evidence" value="ECO:0007669"/>
    <property type="project" value="InterPro"/>
</dbReference>
<dbReference type="EMBL" id="CM003145">
    <property type="protein sequence ID" value="KIS69195.1"/>
    <property type="molecule type" value="Genomic_DNA"/>
</dbReference>
<feature type="compositionally biased region" description="Basic and acidic residues" evidence="1">
    <location>
        <begin position="518"/>
        <end position="530"/>
    </location>
</feature>
<gene>
    <name evidence="2" type="ORF">UMAG_11712</name>
</gene>
<feature type="compositionally biased region" description="Basic and acidic residues" evidence="1">
    <location>
        <begin position="339"/>
        <end position="349"/>
    </location>
</feature>
<evidence type="ECO:0000313" key="2">
    <source>
        <dbReference type="EMBL" id="KIS69195.1"/>
    </source>
</evidence>
<sequence length="558" mass="63044">MEQGFAFVPPPFLGTSFRQNHQIRSLKSNSYRFLTTHRSIQPSVSHASTSMSLLSSRCTPSSSGFVRTNLNSIRRRHLRRCYDLLHLCMLRGDWRVAGKLLRVILGAHEWSDGEGWRLALLILSYIGNDERCASEHDARRRRTCYLQQLDLASSAPFKAQHTTSHLVHEYISANRLSDAIELLEQRVNIHPYKSQPELHTLLGMLYLYVAITTLLTLSDQPNAGVQLKKLDRSTKNKARQCFETALQSSANWMRSEIAKRQRIWGMRWKDEVQDGERVRRRRRAVWGTDPLEDEAWPTEEHQDLKTIRKQLESGQEHVCDQVGSEQEGSAASGTLHSGWSDDVRSTDERDAQEEDGSDVAHEFLQEAPDPTAGQNSQHKGAKAWIAAWPWVSAFYTPEPPLACKLAEQFLQLLGAPTCSQIPGAGSQPATNHTAKASRRSKEKRDAARDDEEQLDDDTQSEASSIPMLGGIQLTREEAELRLRRILFEDADEPRSEMSTPGASSGARAGAGGKKERKRERVIAGAKDERRSKKKRNTHLGRDRAGSSSRRRSRDDGYF</sequence>
<proteinExistence type="predicted"/>
<dbReference type="KEGG" id="uma:UMAG_11712"/>
<dbReference type="GO" id="GO:0001181">
    <property type="term" value="F:RNA polymerase I general transcription initiation factor activity"/>
    <property type="evidence" value="ECO:0007669"/>
    <property type="project" value="InterPro"/>
</dbReference>
<feature type="region of interest" description="Disordered" evidence="1">
    <location>
        <begin position="422"/>
        <end position="472"/>
    </location>
</feature>
<protein>
    <submittedName>
        <fullName evidence="2">Uncharacterized protein</fullName>
    </submittedName>
</protein>
<feature type="region of interest" description="Disordered" evidence="1">
    <location>
        <begin position="311"/>
        <end position="357"/>
    </location>
</feature>
<dbReference type="InterPro" id="IPR007224">
    <property type="entry name" value="TIF_Rrn11"/>
</dbReference>
<evidence type="ECO:0000313" key="3">
    <source>
        <dbReference type="Proteomes" id="UP000000561"/>
    </source>
</evidence>
<dbReference type="VEuPathDB" id="FungiDB:UMAG_11712"/>
<dbReference type="STRING" id="237631.A0A0D1E3Y5"/>
<organism evidence="2 3">
    <name type="scientific">Mycosarcoma maydis</name>
    <name type="common">Corn smut fungus</name>
    <name type="synonym">Ustilago maydis</name>
    <dbReference type="NCBI Taxonomy" id="5270"/>
    <lineage>
        <taxon>Eukaryota</taxon>
        <taxon>Fungi</taxon>
        <taxon>Dikarya</taxon>
        <taxon>Basidiomycota</taxon>
        <taxon>Ustilaginomycotina</taxon>
        <taxon>Ustilaginomycetes</taxon>
        <taxon>Ustilaginales</taxon>
        <taxon>Ustilaginaceae</taxon>
        <taxon>Mycosarcoma</taxon>
    </lineage>
</organism>
<reference evidence="2 3" key="1">
    <citation type="journal article" date="2006" name="Nature">
        <title>Insights from the genome of the biotrophic fungal plant pathogen Ustilago maydis.</title>
        <authorList>
            <person name="Kamper J."/>
            <person name="Kahmann R."/>
            <person name="Bolker M."/>
            <person name="Ma L.J."/>
            <person name="Brefort T."/>
            <person name="Saville B.J."/>
            <person name="Banuett F."/>
            <person name="Kronstad J.W."/>
            <person name="Gold S.E."/>
            <person name="Muller O."/>
            <person name="Perlin M.H."/>
            <person name="Wosten H.A."/>
            <person name="de Vries R."/>
            <person name="Ruiz-Herrera J."/>
            <person name="Reynaga-Pena C.G."/>
            <person name="Snetselaar K."/>
            <person name="McCann M."/>
            <person name="Perez-Martin J."/>
            <person name="Feldbrugge M."/>
            <person name="Basse C.W."/>
            <person name="Steinberg G."/>
            <person name="Ibeas J.I."/>
            <person name="Holloman W."/>
            <person name="Guzman P."/>
            <person name="Farman M."/>
            <person name="Stajich J.E."/>
            <person name="Sentandreu R."/>
            <person name="Gonzalez-Prieto J.M."/>
            <person name="Kennell J.C."/>
            <person name="Molina L."/>
            <person name="Schirawski J."/>
            <person name="Mendoza-Mendoza A."/>
            <person name="Greilinger D."/>
            <person name="Munch K."/>
            <person name="Rossel N."/>
            <person name="Scherer M."/>
            <person name="Vranes M."/>
            <person name="Ladendorf O."/>
            <person name="Vincon V."/>
            <person name="Fuchs U."/>
            <person name="Sandrock B."/>
            <person name="Meng S."/>
            <person name="Ho E.C."/>
            <person name="Cahill M.J."/>
            <person name="Boyce K.J."/>
            <person name="Klose J."/>
            <person name="Klosterman S.J."/>
            <person name="Deelstra H.J."/>
            <person name="Ortiz-Castellanos L."/>
            <person name="Li W."/>
            <person name="Sanchez-Alonso P."/>
            <person name="Schreier P.H."/>
            <person name="Hauser-Hahn I."/>
            <person name="Vaupel M."/>
            <person name="Koopmann E."/>
            <person name="Friedrich G."/>
            <person name="Voss H."/>
            <person name="Schluter T."/>
            <person name="Margolis J."/>
            <person name="Platt D."/>
            <person name="Swimmer C."/>
            <person name="Gnirke A."/>
            <person name="Chen F."/>
            <person name="Vysotskaia V."/>
            <person name="Mannhaupt G."/>
            <person name="Guldener U."/>
            <person name="Munsterkotter M."/>
            <person name="Haase D."/>
            <person name="Oesterheld M."/>
            <person name="Mewes H.W."/>
            <person name="Mauceli E.W."/>
            <person name="DeCaprio D."/>
            <person name="Wade C.M."/>
            <person name="Butler J."/>
            <person name="Young S."/>
            <person name="Jaffe D.B."/>
            <person name="Calvo S."/>
            <person name="Nusbaum C."/>
            <person name="Galagan J."/>
            <person name="Birren B.W."/>
        </authorList>
    </citation>
    <scope>NUCLEOTIDE SEQUENCE [LARGE SCALE GENOMIC DNA]</scope>
    <source>
        <strain evidence="3">DSM 14603 / FGSC 9021 / UM521</strain>
    </source>
</reference>
<dbReference type="InParanoid" id="A0A0D1E3Y5"/>
<accession>A0A0D1E3Y5</accession>
<name>A0A0D1E3Y5_MYCMD</name>
<dbReference type="Proteomes" id="UP000000561">
    <property type="component" value="Chromosome 6"/>
</dbReference>
<dbReference type="Pfam" id="PF04090">
    <property type="entry name" value="Rrn11"/>
    <property type="match status" value="1"/>
</dbReference>
<feature type="compositionally biased region" description="Acidic residues" evidence="1">
    <location>
        <begin position="448"/>
        <end position="459"/>
    </location>
</feature>
<dbReference type="AlphaFoldDB" id="A0A0D1E3Y5"/>
<evidence type="ECO:0000256" key="1">
    <source>
        <dbReference type="SAM" id="MobiDB-lite"/>
    </source>
</evidence>
<dbReference type="GeneID" id="23567564"/>
<keyword evidence="3" id="KW-1185">Reference proteome</keyword>
<dbReference type="OrthoDB" id="2159786at2759"/>
<feature type="compositionally biased region" description="Polar residues" evidence="1">
    <location>
        <begin position="323"/>
        <end position="337"/>
    </location>
</feature>
<dbReference type="RefSeq" id="XP_011389223.1">
    <property type="nucleotide sequence ID" value="XM_011390921.1"/>
</dbReference>
<feature type="region of interest" description="Disordered" evidence="1">
    <location>
        <begin position="487"/>
        <end position="558"/>
    </location>
</feature>